<keyword evidence="1" id="KW-0472">Membrane</keyword>
<organism evidence="2 3">
    <name type="scientific">Dendrobium catenatum</name>
    <dbReference type="NCBI Taxonomy" id="906689"/>
    <lineage>
        <taxon>Eukaryota</taxon>
        <taxon>Viridiplantae</taxon>
        <taxon>Streptophyta</taxon>
        <taxon>Embryophyta</taxon>
        <taxon>Tracheophyta</taxon>
        <taxon>Spermatophyta</taxon>
        <taxon>Magnoliopsida</taxon>
        <taxon>Liliopsida</taxon>
        <taxon>Asparagales</taxon>
        <taxon>Orchidaceae</taxon>
        <taxon>Epidendroideae</taxon>
        <taxon>Malaxideae</taxon>
        <taxon>Dendrobiinae</taxon>
        <taxon>Dendrobium</taxon>
    </lineage>
</organism>
<dbReference type="AlphaFoldDB" id="A0A2I0VF93"/>
<gene>
    <name evidence="2" type="ORF">MA16_Dca028942</name>
</gene>
<accession>A0A2I0VF93</accession>
<evidence type="ECO:0000313" key="2">
    <source>
        <dbReference type="EMBL" id="PKU62096.1"/>
    </source>
</evidence>
<dbReference type="EMBL" id="KZ504500">
    <property type="protein sequence ID" value="PKU62096.1"/>
    <property type="molecule type" value="Genomic_DNA"/>
</dbReference>
<name>A0A2I0VF93_9ASPA</name>
<evidence type="ECO:0000256" key="1">
    <source>
        <dbReference type="SAM" id="Phobius"/>
    </source>
</evidence>
<feature type="transmembrane region" description="Helical" evidence="1">
    <location>
        <begin position="12"/>
        <end position="31"/>
    </location>
</feature>
<keyword evidence="1" id="KW-1133">Transmembrane helix</keyword>
<keyword evidence="1" id="KW-0812">Transmembrane</keyword>
<keyword evidence="3" id="KW-1185">Reference proteome</keyword>
<reference evidence="2 3" key="2">
    <citation type="journal article" date="2017" name="Nature">
        <title>The Apostasia genome and the evolution of orchids.</title>
        <authorList>
            <person name="Zhang G.Q."/>
            <person name="Liu K.W."/>
            <person name="Li Z."/>
            <person name="Lohaus R."/>
            <person name="Hsiao Y.Y."/>
            <person name="Niu S.C."/>
            <person name="Wang J.Y."/>
            <person name="Lin Y.C."/>
            <person name="Xu Q."/>
            <person name="Chen L.J."/>
            <person name="Yoshida K."/>
            <person name="Fujiwara S."/>
            <person name="Wang Z.W."/>
            <person name="Zhang Y.Q."/>
            <person name="Mitsuda N."/>
            <person name="Wang M."/>
            <person name="Liu G.H."/>
            <person name="Pecoraro L."/>
            <person name="Huang H.X."/>
            <person name="Xiao X.J."/>
            <person name="Lin M."/>
            <person name="Wu X.Y."/>
            <person name="Wu W.L."/>
            <person name="Chen Y.Y."/>
            <person name="Chang S.B."/>
            <person name="Sakamoto S."/>
            <person name="Ohme-Takagi M."/>
            <person name="Yagi M."/>
            <person name="Zeng S.J."/>
            <person name="Shen C.Y."/>
            <person name="Yeh C.M."/>
            <person name="Luo Y.B."/>
            <person name="Tsai W.C."/>
            <person name="Van de Peer Y."/>
            <person name="Liu Z.J."/>
        </authorList>
    </citation>
    <scope>NUCLEOTIDE SEQUENCE [LARGE SCALE GENOMIC DNA]</scope>
    <source>
        <tissue evidence="2">The whole plant</tissue>
    </source>
</reference>
<proteinExistence type="predicted"/>
<reference evidence="2 3" key="1">
    <citation type="journal article" date="2016" name="Sci. Rep.">
        <title>The Dendrobium catenatum Lindl. genome sequence provides insights into polysaccharide synthase, floral development and adaptive evolution.</title>
        <authorList>
            <person name="Zhang G.Q."/>
            <person name="Xu Q."/>
            <person name="Bian C."/>
            <person name="Tsai W.C."/>
            <person name="Yeh C.M."/>
            <person name="Liu K.W."/>
            <person name="Yoshida K."/>
            <person name="Zhang L.S."/>
            <person name="Chang S.B."/>
            <person name="Chen F."/>
            <person name="Shi Y."/>
            <person name="Su Y.Y."/>
            <person name="Zhang Y.Q."/>
            <person name="Chen L.J."/>
            <person name="Yin Y."/>
            <person name="Lin M."/>
            <person name="Huang H."/>
            <person name="Deng H."/>
            <person name="Wang Z.W."/>
            <person name="Zhu S.L."/>
            <person name="Zhao X."/>
            <person name="Deng C."/>
            <person name="Niu S.C."/>
            <person name="Huang J."/>
            <person name="Wang M."/>
            <person name="Liu G.H."/>
            <person name="Yang H.J."/>
            <person name="Xiao X.J."/>
            <person name="Hsiao Y.Y."/>
            <person name="Wu W.L."/>
            <person name="Chen Y.Y."/>
            <person name="Mitsuda N."/>
            <person name="Ohme-Takagi M."/>
            <person name="Luo Y.B."/>
            <person name="Van de Peer Y."/>
            <person name="Liu Z.J."/>
        </authorList>
    </citation>
    <scope>NUCLEOTIDE SEQUENCE [LARGE SCALE GENOMIC DNA]</scope>
    <source>
        <tissue evidence="2">The whole plant</tissue>
    </source>
</reference>
<sequence>MHLSSFSSSIVTNLNVIILYFSFFLVIEVILSSISDKHLTYEPEETSVKV</sequence>
<dbReference type="Proteomes" id="UP000233837">
    <property type="component" value="Unassembled WGS sequence"/>
</dbReference>
<evidence type="ECO:0000313" key="3">
    <source>
        <dbReference type="Proteomes" id="UP000233837"/>
    </source>
</evidence>
<protein>
    <submittedName>
        <fullName evidence="2">Uncharacterized protein</fullName>
    </submittedName>
</protein>